<sequence>MSPVSDKPREKSRLRRSISRWANAQDQESRDLLKTYVQPGRDKIAEAQDREVVRLRGTLRTVTLTPRGGVPSLEAELYDGSGSITLVWLGRRRIVGIDPGVSISVEGRIGLHEDRRIMFNPRYELIPS</sequence>
<evidence type="ECO:0000256" key="1">
    <source>
        <dbReference type="SAM" id="MobiDB-lite"/>
    </source>
</evidence>
<protein>
    <submittedName>
        <fullName evidence="2">OB-fold nucleic acid binding domain-containing protein</fullName>
    </submittedName>
</protein>
<feature type="compositionally biased region" description="Basic and acidic residues" evidence="1">
    <location>
        <begin position="1"/>
        <end position="11"/>
    </location>
</feature>
<evidence type="ECO:0000313" key="2">
    <source>
        <dbReference type="EMBL" id="MBF4160975.1"/>
    </source>
</evidence>
<evidence type="ECO:0000313" key="3">
    <source>
        <dbReference type="Proteomes" id="UP000656804"/>
    </source>
</evidence>
<organism evidence="2 3">
    <name type="scientific">Nocardioides acrostichi</name>
    <dbReference type="NCBI Taxonomy" id="2784339"/>
    <lineage>
        <taxon>Bacteria</taxon>
        <taxon>Bacillati</taxon>
        <taxon>Actinomycetota</taxon>
        <taxon>Actinomycetes</taxon>
        <taxon>Propionibacteriales</taxon>
        <taxon>Nocardioidaceae</taxon>
        <taxon>Nocardioides</taxon>
    </lineage>
</organism>
<dbReference type="EMBL" id="JADIVZ010000001">
    <property type="protein sequence ID" value="MBF4160975.1"/>
    <property type="molecule type" value="Genomic_DNA"/>
</dbReference>
<dbReference type="Proteomes" id="UP000656804">
    <property type="component" value="Unassembled WGS sequence"/>
</dbReference>
<feature type="region of interest" description="Disordered" evidence="1">
    <location>
        <begin position="1"/>
        <end position="20"/>
    </location>
</feature>
<dbReference type="InterPro" id="IPR012340">
    <property type="entry name" value="NA-bd_OB-fold"/>
</dbReference>
<dbReference type="PIRSF" id="PIRSF006910">
    <property type="entry name" value="NA_bind_Rv2694c_prd"/>
    <property type="match status" value="1"/>
</dbReference>
<reference evidence="2" key="1">
    <citation type="submission" date="2020-11" db="EMBL/GenBank/DDBJ databases">
        <title>Nocardioides sp. CBS4Y-1, whole genome shotgun sequence.</title>
        <authorList>
            <person name="Tuo L."/>
        </authorList>
    </citation>
    <scope>NUCLEOTIDE SEQUENCE</scope>
    <source>
        <strain evidence="2">CBS4Y-1</strain>
    </source>
</reference>
<dbReference type="CDD" id="cd04488">
    <property type="entry name" value="RecG_wedge_OBF"/>
    <property type="match status" value="1"/>
</dbReference>
<dbReference type="Gene3D" id="2.40.50.140">
    <property type="entry name" value="Nucleic acid-binding proteins"/>
    <property type="match status" value="1"/>
</dbReference>
<dbReference type="InterPro" id="IPR016499">
    <property type="entry name" value="NucleicA-bd_Rv2694c_prd"/>
</dbReference>
<keyword evidence="3" id="KW-1185">Reference proteome</keyword>
<comment type="caution">
    <text evidence="2">The sequence shown here is derived from an EMBL/GenBank/DDBJ whole genome shotgun (WGS) entry which is preliminary data.</text>
</comment>
<accession>A0A930UXP2</accession>
<proteinExistence type="predicted"/>
<dbReference type="AlphaFoldDB" id="A0A930UXP2"/>
<name>A0A930UXP2_9ACTN</name>
<gene>
    <name evidence="2" type="ORF">ISG29_04685</name>
</gene>